<organism evidence="2 3">
    <name type="scientific">Microbaculum marinum</name>
    <dbReference type="NCBI Taxonomy" id="1764581"/>
    <lineage>
        <taxon>Bacteria</taxon>
        <taxon>Pseudomonadati</taxon>
        <taxon>Pseudomonadota</taxon>
        <taxon>Alphaproteobacteria</taxon>
        <taxon>Hyphomicrobiales</taxon>
        <taxon>Tepidamorphaceae</taxon>
        <taxon>Microbaculum</taxon>
    </lineage>
</organism>
<keyword evidence="1" id="KW-0813">Transport</keyword>
<dbReference type="HAMAP" id="MF_02088">
    <property type="entry name" value="Q_prec_transport"/>
    <property type="match status" value="1"/>
</dbReference>
<dbReference type="GO" id="GO:0005886">
    <property type="term" value="C:plasma membrane"/>
    <property type="evidence" value="ECO:0007669"/>
    <property type="project" value="UniProtKB-SubCell"/>
</dbReference>
<dbReference type="AlphaFoldDB" id="A0AAW9RDJ2"/>
<keyword evidence="1" id="KW-0812">Transmembrane</keyword>
<feature type="transmembrane region" description="Helical" evidence="1">
    <location>
        <begin position="133"/>
        <end position="153"/>
    </location>
</feature>
<feature type="transmembrane region" description="Helical" evidence="1">
    <location>
        <begin position="54"/>
        <end position="70"/>
    </location>
</feature>
<keyword evidence="1" id="KW-1133">Transmembrane helix</keyword>
<dbReference type="EMBL" id="JAZHOF010000001">
    <property type="protein sequence ID" value="MEJ8570302.1"/>
    <property type="molecule type" value="Genomic_DNA"/>
</dbReference>
<accession>A0AAW9RDJ2</accession>
<evidence type="ECO:0000256" key="1">
    <source>
        <dbReference type="HAMAP-Rule" id="MF_02088"/>
    </source>
</evidence>
<dbReference type="Proteomes" id="UP001378188">
    <property type="component" value="Unassembled WGS sequence"/>
</dbReference>
<comment type="function">
    <text evidence="1">Involved in the import of queuosine (Q) precursors, required for Q precursor salvage.</text>
</comment>
<gene>
    <name evidence="2" type="ORF">V3328_02360</name>
</gene>
<comment type="similarity">
    <text evidence="1">Belongs to the vitamin uptake transporter (VUT/ECF) (TC 2.A.88) family. Q precursor transporter subfamily.</text>
</comment>
<feature type="transmembrane region" description="Helical" evidence="1">
    <location>
        <begin position="24"/>
        <end position="42"/>
    </location>
</feature>
<evidence type="ECO:0000313" key="2">
    <source>
        <dbReference type="EMBL" id="MEJ8570302.1"/>
    </source>
</evidence>
<dbReference type="PANTHER" id="PTHR34300:SF1">
    <property type="entry name" value="QUEUOSINE PRECURSOR TRANSPORTER"/>
    <property type="match status" value="1"/>
</dbReference>
<dbReference type="RefSeq" id="WP_340328260.1">
    <property type="nucleotide sequence ID" value="NZ_JAZHOF010000001.1"/>
</dbReference>
<proteinExistence type="inferred from homology"/>
<protein>
    <recommendedName>
        <fullName evidence="1">Probable queuosine precursor transporter</fullName>
        <shortName evidence="1">Q precursor transporter</shortName>
    </recommendedName>
</protein>
<sequence length="182" mass="19943">MSGVVIASNILVQHPFTPFGLQDYLTWGAFTYPFAFLVTDLTNRRFGPSAARKVVYAGFAIAVLLSIILATPRIALASGTAFLTAQLIDVAVFHRLRRRFWWQAPLASSMIGSTVDTALFFTLAFAGSGVGEATYWGLVLPVWIGWAVVDYLVKLLHALVMLGPFHLLRGATQPEPEEYPAL</sequence>
<reference evidence="2 3" key="1">
    <citation type="submission" date="2024-02" db="EMBL/GenBank/DDBJ databases">
        <title>Genome analysis and characterization of Microbaculum marinisediminis sp. nov., isolated from marine sediment.</title>
        <authorList>
            <person name="Du Z.-J."/>
            <person name="Ye Y.-Q."/>
            <person name="Zhang Z.-R."/>
            <person name="Yuan S.-M."/>
            <person name="Zhang X.-Y."/>
        </authorList>
    </citation>
    <scope>NUCLEOTIDE SEQUENCE [LARGE SCALE GENOMIC DNA]</scope>
    <source>
        <strain evidence="2 3">SDUM1044001</strain>
    </source>
</reference>
<dbReference type="Pfam" id="PF02592">
    <property type="entry name" value="Vut_1"/>
    <property type="match status" value="1"/>
</dbReference>
<dbReference type="NCBIfam" id="TIGR00697">
    <property type="entry name" value="queuosine precursor transporter"/>
    <property type="match status" value="2"/>
</dbReference>
<dbReference type="InterPro" id="IPR003744">
    <property type="entry name" value="YhhQ"/>
</dbReference>
<keyword evidence="1" id="KW-0472">Membrane</keyword>
<keyword evidence="3" id="KW-1185">Reference proteome</keyword>
<keyword evidence="1" id="KW-1003">Cell membrane</keyword>
<evidence type="ECO:0000313" key="3">
    <source>
        <dbReference type="Proteomes" id="UP001378188"/>
    </source>
</evidence>
<comment type="caution">
    <text evidence="2">The sequence shown here is derived from an EMBL/GenBank/DDBJ whole genome shotgun (WGS) entry which is preliminary data.</text>
</comment>
<dbReference type="GO" id="GO:0022857">
    <property type="term" value="F:transmembrane transporter activity"/>
    <property type="evidence" value="ECO:0007669"/>
    <property type="project" value="UniProtKB-UniRule"/>
</dbReference>
<feature type="transmembrane region" description="Helical" evidence="1">
    <location>
        <begin position="106"/>
        <end position="127"/>
    </location>
</feature>
<comment type="subcellular location">
    <subcellularLocation>
        <location evidence="1">Cell inner membrane</location>
        <topology evidence="1">Multi-pass membrane protein</topology>
    </subcellularLocation>
</comment>
<name>A0AAW9RDJ2_9HYPH</name>
<dbReference type="PANTHER" id="PTHR34300">
    <property type="entry name" value="QUEUOSINE PRECURSOR TRANSPORTER-RELATED"/>
    <property type="match status" value="1"/>
</dbReference>
<keyword evidence="1" id="KW-0997">Cell inner membrane</keyword>